<dbReference type="PANTHER" id="PTHR43098">
    <property type="entry name" value="L-ORNITHINE N(5)-MONOOXYGENASE-RELATED"/>
    <property type="match status" value="1"/>
</dbReference>
<dbReference type="EMBL" id="ML996691">
    <property type="protein sequence ID" value="KAF2402526.1"/>
    <property type="molecule type" value="Genomic_DNA"/>
</dbReference>
<organism evidence="5 6">
    <name type="scientific">Trichodelitschia bisporula</name>
    <dbReference type="NCBI Taxonomy" id="703511"/>
    <lineage>
        <taxon>Eukaryota</taxon>
        <taxon>Fungi</taxon>
        <taxon>Dikarya</taxon>
        <taxon>Ascomycota</taxon>
        <taxon>Pezizomycotina</taxon>
        <taxon>Dothideomycetes</taxon>
        <taxon>Dothideomycetes incertae sedis</taxon>
        <taxon>Phaeotrichales</taxon>
        <taxon>Phaeotrichaceae</taxon>
        <taxon>Trichodelitschia</taxon>
    </lineage>
</organism>
<protein>
    <submittedName>
        <fullName evidence="5">FAD/NAD(P)-binding domain-containing protein</fullName>
    </submittedName>
</protein>
<evidence type="ECO:0000313" key="5">
    <source>
        <dbReference type="EMBL" id="KAF2402526.1"/>
    </source>
</evidence>
<dbReference type="InterPro" id="IPR036188">
    <property type="entry name" value="FAD/NAD-bd_sf"/>
</dbReference>
<name>A0A6G1I323_9PEZI</name>
<dbReference type="Gene3D" id="3.50.50.60">
    <property type="entry name" value="FAD/NAD(P)-binding domain"/>
    <property type="match status" value="2"/>
</dbReference>
<dbReference type="SUPFAM" id="SSF51905">
    <property type="entry name" value="FAD/NAD(P)-binding domain"/>
    <property type="match status" value="2"/>
</dbReference>
<reference evidence="5" key="1">
    <citation type="journal article" date="2020" name="Stud. Mycol.">
        <title>101 Dothideomycetes genomes: a test case for predicting lifestyles and emergence of pathogens.</title>
        <authorList>
            <person name="Haridas S."/>
            <person name="Albert R."/>
            <person name="Binder M."/>
            <person name="Bloem J."/>
            <person name="Labutti K."/>
            <person name="Salamov A."/>
            <person name="Andreopoulos B."/>
            <person name="Baker S."/>
            <person name="Barry K."/>
            <person name="Bills G."/>
            <person name="Bluhm B."/>
            <person name="Cannon C."/>
            <person name="Castanera R."/>
            <person name="Culley D."/>
            <person name="Daum C."/>
            <person name="Ezra D."/>
            <person name="Gonzalez J."/>
            <person name="Henrissat B."/>
            <person name="Kuo A."/>
            <person name="Liang C."/>
            <person name="Lipzen A."/>
            <person name="Lutzoni F."/>
            <person name="Magnuson J."/>
            <person name="Mondo S."/>
            <person name="Nolan M."/>
            <person name="Ohm R."/>
            <person name="Pangilinan J."/>
            <person name="Park H.-J."/>
            <person name="Ramirez L."/>
            <person name="Alfaro M."/>
            <person name="Sun H."/>
            <person name="Tritt A."/>
            <person name="Yoshinaga Y."/>
            <person name="Zwiers L.-H."/>
            <person name="Turgeon B."/>
            <person name="Goodwin S."/>
            <person name="Spatafora J."/>
            <person name="Crous P."/>
            <person name="Grigoriev I."/>
        </authorList>
    </citation>
    <scope>NUCLEOTIDE SEQUENCE</scope>
    <source>
        <strain evidence="5">CBS 262.69</strain>
    </source>
</reference>
<dbReference type="GO" id="GO:0050661">
    <property type="term" value="F:NADP binding"/>
    <property type="evidence" value="ECO:0007669"/>
    <property type="project" value="InterPro"/>
</dbReference>
<keyword evidence="2" id="KW-0274">FAD</keyword>
<evidence type="ECO:0000256" key="4">
    <source>
        <dbReference type="ARBA" id="ARBA00023002"/>
    </source>
</evidence>
<dbReference type="Proteomes" id="UP000799640">
    <property type="component" value="Unassembled WGS sequence"/>
</dbReference>
<dbReference type="Pfam" id="PF00743">
    <property type="entry name" value="FMO-like"/>
    <property type="match status" value="1"/>
</dbReference>
<dbReference type="GO" id="GO:0050660">
    <property type="term" value="F:flavin adenine dinucleotide binding"/>
    <property type="evidence" value="ECO:0007669"/>
    <property type="project" value="InterPro"/>
</dbReference>
<evidence type="ECO:0000256" key="3">
    <source>
        <dbReference type="ARBA" id="ARBA00022857"/>
    </source>
</evidence>
<keyword evidence="6" id="KW-1185">Reference proteome</keyword>
<dbReference type="GO" id="GO:0004499">
    <property type="term" value="F:N,N-dimethylaniline monooxygenase activity"/>
    <property type="evidence" value="ECO:0007669"/>
    <property type="project" value="InterPro"/>
</dbReference>
<keyword evidence="1" id="KW-0285">Flavoprotein</keyword>
<keyword evidence="3" id="KW-0521">NADP</keyword>
<dbReference type="InterPro" id="IPR020946">
    <property type="entry name" value="Flavin_mOase-like"/>
</dbReference>
<proteinExistence type="predicted"/>
<accession>A0A6G1I323</accession>
<dbReference type="InterPro" id="IPR050775">
    <property type="entry name" value="FAD-binding_Monooxygenases"/>
</dbReference>
<evidence type="ECO:0000256" key="1">
    <source>
        <dbReference type="ARBA" id="ARBA00022630"/>
    </source>
</evidence>
<gene>
    <name evidence="5" type="ORF">EJ06DRAFT_344495</name>
</gene>
<evidence type="ECO:0000256" key="2">
    <source>
        <dbReference type="ARBA" id="ARBA00022827"/>
    </source>
</evidence>
<dbReference type="AlphaFoldDB" id="A0A6G1I323"/>
<dbReference type="OrthoDB" id="66881at2759"/>
<sequence>MSLDYDALVVGAGFGGIHQTYKLRELGLSVKTIDVAGDVGGTWFWNRYPGAMSDTHSPAYRFTFDLDDLKTYPWEHNYVKQPEVLAYLRHVVERHNLRQHFQFNTELLSATYAPETRTWTSVLSTGETLTTRYLVLALGLLSKTHWPSIPGLDTFKGTLVHSSRWPEGLDLNGKRVGVIGNGSTGVQIITDLAPKVASLVSYQRTPQHSVPTGYAPFTPAEREALNANWDAQIARVRESVSGFGFEEATTRWVDTPEAEREAVFERTWRLGNGFQFLFGAFADVATDRGANDAAAAFVVKKIGQLVKDPEKTRKLTPSGGYNRRPLCDSGYYESFNRPNVDVELLTENPIDAVTPKGIRTKDGREREFDAIICATGFDAVEGNFLRVQIKGASETLAEHWGRVGVTSYAGIAAAGFPNLFLVLGPAGPFVNLPAAIEAQSDFIADLIAKTEAGGARRVVEVREEAEREWAKVCERIGGGSIFRDTASWIFGSNIEGKKDAVRFYFAGLGAYRKALEEERARGYEAFRIAAVEGVEARL</sequence>
<evidence type="ECO:0000313" key="6">
    <source>
        <dbReference type="Proteomes" id="UP000799640"/>
    </source>
</evidence>
<keyword evidence="4" id="KW-0560">Oxidoreductase</keyword>
<dbReference type="PANTHER" id="PTHR43098:SF5">
    <property type="entry name" value="DUAL-FUNCTIONAL MONOOXYGENASE_METHYLTRANSFERASE PSOF"/>
    <property type="match status" value="1"/>
</dbReference>